<dbReference type="PROSITE" id="PS00139">
    <property type="entry name" value="THIOL_PROTEASE_CYS"/>
    <property type="match status" value="1"/>
</dbReference>
<dbReference type="SUPFAM" id="SSF54001">
    <property type="entry name" value="Cysteine proteinases"/>
    <property type="match status" value="1"/>
</dbReference>
<evidence type="ECO:0000259" key="8">
    <source>
        <dbReference type="SMART" id="SM00645"/>
    </source>
</evidence>
<keyword evidence="3" id="KW-0732">Signal</keyword>
<dbReference type="InterPro" id="IPR025660">
    <property type="entry name" value="Pept_his_AS"/>
</dbReference>
<dbReference type="PRINTS" id="PR00705">
    <property type="entry name" value="PAPAIN"/>
</dbReference>
<keyword evidence="5" id="KW-0788">Thiol protease</keyword>
<evidence type="ECO:0000256" key="5">
    <source>
        <dbReference type="ARBA" id="ARBA00022807"/>
    </source>
</evidence>
<organism evidence="9">
    <name type="scientific">Medioppia subpectinata</name>
    <dbReference type="NCBI Taxonomy" id="1979941"/>
    <lineage>
        <taxon>Eukaryota</taxon>
        <taxon>Metazoa</taxon>
        <taxon>Ecdysozoa</taxon>
        <taxon>Arthropoda</taxon>
        <taxon>Chelicerata</taxon>
        <taxon>Arachnida</taxon>
        <taxon>Acari</taxon>
        <taxon>Acariformes</taxon>
        <taxon>Sarcoptiformes</taxon>
        <taxon>Oribatida</taxon>
        <taxon>Brachypylina</taxon>
        <taxon>Oppioidea</taxon>
        <taxon>Oppiidae</taxon>
        <taxon>Medioppia</taxon>
    </lineage>
</organism>
<name>A0A7R9KWF0_9ACAR</name>
<reference evidence="9" key="1">
    <citation type="submission" date="2020-11" db="EMBL/GenBank/DDBJ databases">
        <authorList>
            <person name="Tran Van P."/>
        </authorList>
    </citation>
    <scope>NUCLEOTIDE SEQUENCE</scope>
</reference>
<proteinExistence type="inferred from homology"/>
<dbReference type="CDD" id="cd02620">
    <property type="entry name" value="Peptidase_C1A_CathepsinB"/>
    <property type="match status" value="1"/>
</dbReference>
<dbReference type="PROSITE" id="PS00639">
    <property type="entry name" value="THIOL_PROTEASE_HIS"/>
    <property type="match status" value="1"/>
</dbReference>
<dbReference type="GO" id="GO:0006508">
    <property type="term" value="P:proteolysis"/>
    <property type="evidence" value="ECO:0007669"/>
    <property type="project" value="UniProtKB-KW"/>
</dbReference>
<gene>
    <name evidence="9" type="ORF">OSB1V03_LOCUS11076</name>
</gene>
<dbReference type="Pfam" id="PF00112">
    <property type="entry name" value="Peptidase_C1"/>
    <property type="match status" value="1"/>
</dbReference>
<evidence type="ECO:0000256" key="7">
    <source>
        <dbReference type="ARBA" id="ARBA00023157"/>
    </source>
</evidence>
<dbReference type="InterPro" id="IPR025661">
    <property type="entry name" value="Pept_asp_AS"/>
</dbReference>
<evidence type="ECO:0000313" key="10">
    <source>
        <dbReference type="Proteomes" id="UP000759131"/>
    </source>
</evidence>
<dbReference type="Proteomes" id="UP000759131">
    <property type="component" value="Unassembled WGS sequence"/>
</dbReference>
<dbReference type="AlphaFoldDB" id="A0A7R9KWF0"/>
<evidence type="ECO:0000256" key="6">
    <source>
        <dbReference type="ARBA" id="ARBA00023145"/>
    </source>
</evidence>
<keyword evidence="4" id="KW-0378">Hydrolase</keyword>
<dbReference type="PROSITE" id="PS00640">
    <property type="entry name" value="THIOL_PROTEASE_ASN"/>
    <property type="match status" value="1"/>
</dbReference>
<dbReference type="InterPro" id="IPR013128">
    <property type="entry name" value="Peptidase_C1A"/>
</dbReference>
<protein>
    <recommendedName>
        <fullName evidence="8">Peptidase C1A papain C-terminal domain-containing protein</fullName>
    </recommendedName>
</protein>
<evidence type="ECO:0000313" key="9">
    <source>
        <dbReference type="EMBL" id="CAD7630664.1"/>
    </source>
</evidence>
<dbReference type="FunFam" id="3.90.70.10:FF:000031">
    <property type="entry name" value="Cathepsin B"/>
    <property type="match status" value="1"/>
</dbReference>
<keyword evidence="2" id="KW-0645">Protease</keyword>
<dbReference type="GO" id="GO:0004197">
    <property type="term" value="F:cysteine-type endopeptidase activity"/>
    <property type="evidence" value="ECO:0007669"/>
    <property type="project" value="InterPro"/>
</dbReference>
<feature type="domain" description="Peptidase C1A papain C-terminal" evidence="8">
    <location>
        <begin position="53"/>
        <end position="301"/>
    </location>
</feature>
<dbReference type="OrthoDB" id="640249at2759"/>
<dbReference type="InterPro" id="IPR038765">
    <property type="entry name" value="Papain-like_cys_pep_sf"/>
</dbReference>
<dbReference type="Gene3D" id="3.90.70.10">
    <property type="entry name" value="Cysteine proteinases"/>
    <property type="match status" value="1"/>
</dbReference>
<dbReference type="SMART" id="SM00645">
    <property type="entry name" value="Pept_C1"/>
    <property type="match status" value="1"/>
</dbReference>
<evidence type="ECO:0000256" key="4">
    <source>
        <dbReference type="ARBA" id="ARBA00022801"/>
    </source>
</evidence>
<dbReference type="InterPro" id="IPR000668">
    <property type="entry name" value="Peptidase_C1A_C"/>
</dbReference>
<dbReference type="InterPro" id="IPR012599">
    <property type="entry name" value="Propeptide_C1A"/>
</dbReference>
<dbReference type="Pfam" id="PF08127">
    <property type="entry name" value="Propeptide_C1"/>
    <property type="match status" value="1"/>
</dbReference>
<dbReference type="EMBL" id="OC862960">
    <property type="protein sequence ID" value="CAD7630664.1"/>
    <property type="molecule type" value="Genomic_DNA"/>
</dbReference>
<dbReference type="InterPro" id="IPR000169">
    <property type="entry name" value="Pept_cys_AS"/>
</dbReference>
<keyword evidence="7" id="KW-1015">Disulfide bond</keyword>
<sequence length="304" mass="33598">MVDYINHLNTTWKAQSNFEGYSMEYIKGLMGVHKDNHRYRLPIITHDIQDLEIPDAFDSRTQWPHCPSISEIRDQGSCGSCWAFGAVEAMSDRICIASNGKQVVEVSAEDLVSCCSSCGFGCSGGFPGAAWNYWVRTGLVSGGLYNSHKGCQPYVVAACEHHTTGQLKPCGDIVPTPKCVHLCESGYNVSYSNDKHFGVKAYGVSGNVQQIQAEIMKNGPVEADFTVYSDFVNYKSGVYQRHSHEELGGHAIRILGWGVENAVPFWLVANSWNSDWGDQGYFKIRRGYDECGIESDINAGLPKV</sequence>
<evidence type="ECO:0000256" key="1">
    <source>
        <dbReference type="ARBA" id="ARBA00008455"/>
    </source>
</evidence>
<evidence type="ECO:0000256" key="2">
    <source>
        <dbReference type="ARBA" id="ARBA00022670"/>
    </source>
</evidence>
<keyword evidence="10" id="KW-1185">Reference proteome</keyword>
<keyword evidence="6" id="KW-0865">Zymogen</keyword>
<dbReference type="EMBL" id="CAJPIZ010008385">
    <property type="protein sequence ID" value="CAG2111094.1"/>
    <property type="molecule type" value="Genomic_DNA"/>
</dbReference>
<accession>A0A7R9KWF0</accession>
<comment type="similarity">
    <text evidence="1">Belongs to the peptidase C1 family.</text>
</comment>
<evidence type="ECO:0000256" key="3">
    <source>
        <dbReference type="ARBA" id="ARBA00022729"/>
    </source>
</evidence>
<dbReference type="PANTHER" id="PTHR12411">
    <property type="entry name" value="CYSTEINE PROTEASE FAMILY C1-RELATED"/>
    <property type="match status" value="1"/>
</dbReference>